<dbReference type="EMBL" id="JAGEOJ010000005">
    <property type="protein sequence ID" value="MBO2447972.1"/>
    <property type="molecule type" value="Genomic_DNA"/>
</dbReference>
<keyword evidence="4" id="KW-1185">Reference proteome</keyword>
<evidence type="ECO:0000313" key="4">
    <source>
        <dbReference type="Proteomes" id="UP000669179"/>
    </source>
</evidence>
<dbReference type="Proteomes" id="UP000669179">
    <property type="component" value="Unassembled WGS sequence"/>
</dbReference>
<organism evidence="3 4">
    <name type="scientific">Actinomadura barringtoniae</name>
    <dbReference type="NCBI Taxonomy" id="1427535"/>
    <lineage>
        <taxon>Bacteria</taxon>
        <taxon>Bacillati</taxon>
        <taxon>Actinomycetota</taxon>
        <taxon>Actinomycetes</taxon>
        <taxon>Streptosporangiales</taxon>
        <taxon>Thermomonosporaceae</taxon>
        <taxon>Actinomadura</taxon>
    </lineage>
</organism>
<protein>
    <submittedName>
        <fullName evidence="3">Uncharacterized protein</fullName>
    </submittedName>
</protein>
<name>A0A939P8J7_9ACTN</name>
<reference evidence="3" key="1">
    <citation type="submission" date="2021-03" db="EMBL/GenBank/DDBJ databases">
        <authorList>
            <person name="Kanchanasin P."/>
            <person name="Saeng-In P."/>
            <person name="Phongsopitanun W."/>
            <person name="Yuki M."/>
            <person name="Kudo T."/>
            <person name="Ohkuma M."/>
            <person name="Tanasupawat S."/>
        </authorList>
    </citation>
    <scope>NUCLEOTIDE SEQUENCE</scope>
    <source>
        <strain evidence="3">GKU 128</strain>
    </source>
</reference>
<gene>
    <name evidence="3" type="ORF">J4573_12785</name>
</gene>
<sequence length="282" mass="29762">MIITLAAAILATAVWFLWPSDHKNDAASERDLVARTAARQVAALNSMDSGQVDVSLSRWLEASTGTLHDQLQRDRPFARAKFVKAGTTASGQVTGLAVTDMDLHAGKATVLVAVRVRVTSAAALDGSEQRKRYQAGMVRTPAGDWRVTSLIAVPAGAPAKQPSDPAISAVSSALTKVLSYSYADPAATQRAADAVLTGRAASDYRGLFGEVVRLAPQQKLTLTTSVVRAGTVKRTGDTAVVLVFLDQKATRSGDPSGKTATAQLVVTARHDRAWRISELTVA</sequence>
<evidence type="ECO:0000256" key="2">
    <source>
        <dbReference type="ARBA" id="ARBA00023136"/>
    </source>
</evidence>
<dbReference type="AlphaFoldDB" id="A0A939P8J7"/>
<evidence type="ECO:0000313" key="3">
    <source>
        <dbReference type="EMBL" id="MBO2447972.1"/>
    </source>
</evidence>
<keyword evidence="2" id="KW-0472">Membrane</keyword>
<comment type="subcellular location">
    <subcellularLocation>
        <location evidence="1">Membrane</location>
    </subcellularLocation>
</comment>
<dbReference type="RefSeq" id="WP_208255644.1">
    <property type="nucleotide sequence ID" value="NZ_JAGEOJ010000005.1"/>
</dbReference>
<proteinExistence type="predicted"/>
<dbReference type="GO" id="GO:0016020">
    <property type="term" value="C:membrane"/>
    <property type="evidence" value="ECO:0007669"/>
    <property type="project" value="UniProtKB-SubCell"/>
</dbReference>
<accession>A0A939P8J7</accession>
<comment type="caution">
    <text evidence="3">The sequence shown here is derived from an EMBL/GenBank/DDBJ whole genome shotgun (WGS) entry which is preliminary data.</text>
</comment>
<dbReference type="PANTHER" id="PTHR37042:SF4">
    <property type="entry name" value="OUTER MEMBRANE PROTEIN RV1973"/>
    <property type="match status" value="1"/>
</dbReference>
<dbReference type="PANTHER" id="PTHR37042">
    <property type="entry name" value="OUTER MEMBRANE PROTEIN RV1973"/>
    <property type="match status" value="1"/>
</dbReference>
<evidence type="ECO:0000256" key="1">
    <source>
        <dbReference type="ARBA" id="ARBA00004370"/>
    </source>
</evidence>